<name>R6IGU0_9FIRM</name>
<evidence type="ECO:0000256" key="2">
    <source>
        <dbReference type="ARBA" id="ARBA00022475"/>
    </source>
</evidence>
<feature type="transmembrane region" description="Helical" evidence="6">
    <location>
        <begin position="293"/>
        <end position="314"/>
    </location>
</feature>
<organism evidence="7">
    <name type="scientific">Phascolarctobacterium faecium</name>
    <dbReference type="NCBI Taxonomy" id="33025"/>
    <lineage>
        <taxon>Bacteria</taxon>
        <taxon>Bacillati</taxon>
        <taxon>Bacillota</taxon>
        <taxon>Negativicutes</taxon>
        <taxon>Acidaminococcales</taxon>
        <taxon>Acidaminococcaceae</taxon>
        <taxon>Phascolarctobacterium</taxon>
    </lineage>
</organism>
<feature type="transmembrane region" description="Helical" evidence="6">
    <location>
        <begin position="357"/>
        <end position="377"/>
    </location>
</feature>
<keyword evidence="2" id="KW-1003">Cell membrane</keyword>
<dbReference type="eggNOG" id="COG2244">
    <property type="taxonomic scope" value="Bacteria"/>
</dbReference>
<evidence type="ECO:0000256" key="6">
    <source>
        <dbReference type="SAM" id="Phobius"/>
    </source>
</evidence>
<feature type="transmembrane region" description="Helical" evidence="6">
    <location>
        <begin position="220"/>
        <end position="238"/>
    </location>
</feature>
<evidence type="ECO:0000256" key="5">
    <source>
        <dbReference type="ARBA" id="ARBA00023136"/>
    </source>
</evidence>
<proteinExistence type="predicted"/>
<feature type="transmembrane region" description="Helical" evidence="6">
    <location>
        <begin position="110"/>
        <end position="132"/>
    </location>
</feature>
<gene>
    <name evidence="7" type="ORF">BN533_00909</name>
</gene>
<dbReference type="InterPro" id="IPR050833">
    <property type="entry name" value="Poly_Biosynth_Transport"/>
</dbReference>
<keyword evidence="4 6" id="KW-1133">Transmembrane helix</keyword>
<dbReference type="EMBL" id="CBDS010000056">
    <property type="protein sequence ID" value="CDB45784.1"/>
    <property type="molecule type" value="Genomic_DNA"/>
</dbReference>
<feature type="transmembrane region" description="Helical" evidence="6">
    <location>
        <begin position="438"/>
        <end position="456"/>
    </location>
</feature>
<comment type="subcellular location">
    <subcellularLocation>
        <location evidence="1">Cell membrane</location>
        <topology evidence="1">Multi-pass membrane protein</topology>
    </subcellularLocation>
</comment>
<sequence>MNLNSVYIRQVLNVVIANLVNFVCSVLITLILPKLISIKDYGEWQYFLLLFTYVEVCQFGFANGVYLRYGGCSFEEMDLGLLKKQFMIVFLFILTGVGVILFYTHQVLSISILGFVLCIPIMTWRFFVDYLLQASGHTDEYAKILLFDKLLFSLFLLFHYLYFDVFHVNDIINSFIYSKILISIYCCIYLKEFLQAGIRKISVWAALQELMNNISVGSKLLFATVCSLLIVGSIRFVIVDIFDKSIYGKVAIVLSVCSFIMVFVNAVSIVMFPSLRNLLNRGVSIRKYYQAAYVLFNLLMLFLLLSAYPLLFIFKYWLIQYSESGVFIFILLPVILFDSNWSIFSVTLLKVYRKESLILKITIVSLLFSLFLITFLINFQDILLVEYFISLIPLVLLIRFIYAEQYVDKLLTVNTRQINIFVVLTVFLFIILNNYLNLLMAGSLYVTYLFFVCYRYRKKIFNSYRILRNIK</sequence>
<dbReference type="PANTHER" id="PTHR30250:SF11">
    <property type="entry name" value="O-ANTIGEN TRANSPORTER-RELATED"/>
    <property type="match status" value="1"/>
</dbReference>
<feature type="transmembrane region" description="Helical" evidence="6">
    <location>
        <begin position="250"/>
        <end position="272"/>
    </location>
</feature>
<evidence type="ECO:0000256" key="1">
    <source>
        <dbReference type="ARBA" id="ARBA00004651"/>
    </source>
</evidence>
<evidence type="ECO:0000256" key="4">
    <source>
        <dbReference type="ARBA" id="ARBA00022989"/>
    </source>
</evidence>
<dbReference type="RefSeq" id="WP_021717811.1">
    <property type="nucleotide sequence ID" value="NZ_DBFMVR010000036.1"/>
</dbReference>
<keyword evidence="5 6" id="KW-0472">Membrane</keyword>
<evidence type="ECO:0000256" key="3">
    <source>
        <dbReference type="ARBA" id="ARBA00022692"/>
    </source>
</evidence>
<feature type="transmembrane region" description="Helical" evidence="6">
    <location>
        <begin position="383"/>
        <end position="402"/>
    </location>
</feature>
<feature type="transmembrane region" description="Helical" evidence="6">
    <location>
        <begin position="86"/>
        <end position="104"/>
    </location>
</feature>
<dbReference type="GO" id="GO:0005886">
    <property type="term" value="C:plasma membrane"/>
    <property type="evidence" value="ECO:0007669"/>
    <property type="project" value="UniProtKB-SubCell"/>
</dbReference>
<dbReference type="STRING" id="1262914.BN533_00909"/>
<feature type="transmembrane region" description="Helical" evidence="6">
    <location>
        <begin position="144"/>
        <end position="163"/>
    </location>
</feature>
<feature type="transmembrane region" description="Helical" evidence="6">
    <location>
        <begin position="326"/>
        <end position="345"/>
    </location>
</feature>
<dbReference type="HOGENOM" id="CLU_044974_0_0_9"/>
<feature type="transmembrane region" description="Helical" evidence="6">
    <location>
        <begin position="414"/>
        <end position="432"/>
    </location>
</feature>
<feature type="transmembrane region" description="Helical" evidence="6">
    <location>
        <begin position="44"/>
        <end position="66"/>
    </location>
</feature>
<dbReference type="PANTHER" id="PTHR30250">
    <property type="entry name" value="PST FAMILY PREDICTED COLANIC ACID TRANSPORTER"/>
    <property type="match status" value="1"/>
</dbReference>
<keyword evidence="3 6" id="KW-0812">Transmembrane</keyword>
<accession>R6IGU0</accession>
<dbReference type="AlphaFoldDB" id="R6IGU0"/>
<evidence type="ECO:0000313" key="7">
    <source>
        <dbReference type="EMBL" id="CDB45784.1"/>
    </source>
</evidence>
<reference evidence="7" key="1">
    <citation type="submission" date="2012-11" db="EMBL/GenBank/DDBJ databases">
        <title>Dependencies among metagenomic species, viruses, plasmids and units of genetic variation.</title>
        <authorList>
            <person name="Nielsen H.B."/>
            <person name="Almeida M."/>
            <person name="Juncker A.S."/>
            <person name="Rasmussen S."/>
            <person name="Li J."/>
            <person name="Sunagawa S."/>
            <person name="Plichta D."/>
            <person name="Gautier L."/>
            <person name="Le Chatelier E."/>
            <person name="Peletier E."/>
            <person name="Bonde I."/>
            <person name="Nielsen T."/>
            <person name="Manichanh C."/>
            <person name="Arumugam M."/>
            <person name="Batto J."/>
            <person name="Santos M.B.Q.D."/>
            <person name="Blom N."/>
            <person name="Borruel N."/>
            <person name="Burgdorf K.S."/>
            <person name="Boumezbeur F."/>
            <person name="Casellas F."/>
            <person name="Dore J."/>
            <person name="Guarner F."/>
            <person name="Hansen T."/>
            <person name="Hildebrand F."/>
            <person name="Kaas R.S."/>
            <person name="Kennedy S."/>
            <person name="Kristiansen K."/>
            <person name="Kultima J.R."/>
            <person name="Leonard P."/>
            <person name="Levenez F."/>
            <person name="Lund O."/>
            <person name="Moumen B."/>
            <person name="Le Paslier D."/>
            <person name="Pons N."/>
            <person name="Pedersen O."/>
            <person name="Prifti E."/>
            <person name="Qin J."/>
            <person name="Raes J."/>
            <person name="Tap J."/>
            <person name="Tims S."/>
            <person name="Ussery D.W."/>
            <person name="Yamada T."/>
            <person name="MetaHit consortium"/>
            <person name="Renault P."/>
            <person name="Sicheritz-Ponten T."/>
            <person name="Bork P."/>
            <person name="Wang J."/>
            <person name="Brunak S."/>
            <person name="Ehrlich S.D."/>
        </authorList>
    </citation>
    <scope>NUCLEOTIDE SEQUENCE [LARGE SCALE GENOMIC DNA]</scope>
</reference>
<protein>
    <submittedName>
        <fullName evidence="7">Heteropolysaccharide repeat-containing protein</fullName>
    </submittedName>
</protein>
<feature type="transmembrane region" description="Helical" evidence="6">
    <location>
        <begin position="12"/>
        <end position="32"/>
    </location>
</feature>
<comment type="caution">
    <text evidence="7">The sequence shown here is derived from an EMBL/GenBank/DDBJ whole genome shotgun (WGS) entry which is preliminary data.</text>
</comment>
<feature type="transmembrane region" description="Helical" evidence="6">
    <location>
        <begin position="175"/>
        <end position="194"/>
    </location>
</feature>